<dbReference type="GeneID" id="54356030"/>
<dbReference type="OrthoDB" id="6499973at2759"/>
<accession>A0A6A5RCP1</accession>
<dbReference type="PANTHER" id="PTHR11360">
    <property type="entry name" value="MONOCARBOXYLATE TRANSPORTER"/>
    <property type="match status" value="1"/>
</dbReference>
<dbReference type="GO" id="GO:0016020">
    <property type="term" value="C:membrane"/>
    <property type="evidence" value="ECO:0007669"/>
    <property type="project" value="UniProtKB-SubCell"/>
</dbReference>
<proteinExistence type="inferred from homology"/>
<comment type="similarity">
    <text evidence="2">Belongs to the major facilitator superfamily. Monocarboxylate porter (TC 2.A.1.13) family.</text>
</comment>
<keyword evidence="3" id="KW-1133">Transmembrane helix</keyword>
<dbReference type="InterPro" id="IPR050327">
    <property type="entry name" value="Proton-linked_MCT"/>
</dbReference>
<dbReference type="RefSeq" id="XP_033443760.1">
    <property type="nucleotide sequence ID" value="XM_033598363.1"/>
</dbReference>
<evidence type="ECO:0000256" key="2">
    <source>
        <dbReference type="ARBA" id="ARBA00006727"/>
    </source>
</evidence>
<reference evidence="4" key="1">
    <citation type="journal article" date="2020" name="Stud. Mycol.">
        <title>101 Dothideomycetes genomes: a test case for predicting lifestyles and emergence of pathogens.</title>
        <authorList>
            <person name="Haridas S."/>
            <person name="Albert R."/>
            <person name="Binder M."/>
            <person name="Bloem J."/>
            <person name="Labutti K."/>
            <person name="Salamov A."/>
            <person name="Andreopoulos B."/>
            <person name="Baker S."/>
            <person name="Barry K."/>
            <person name="Bills G."/>
            <person name="Bluhm B."/>
            <person name="Cannon C."/>
            <person name="Castanera R."/>
            <person name="Culley D."/>
            <person name="Daum C."/>
            <person name="Ezra D."/>
            <person name="Gonzalez J."/>
            <person name="Henrissat B."/>
            <person name="Kuo A."/>
            <person name="Liang C."/>
            <person name="Lipzen A."/>
            <person name="Lutzoni F."/>
            <person name="Magnuson J."/>
            <person name="Mondo S."/>
            <person name="Nolan M."/>
            <person name="Ohm R."/>
            <person name="Pangilinan J."/>
            <person name="Park H.-J."/>
            <person name="Ramirez L."/>
            <person name="Alfaro M."/>
            <person name="Sun H."/>
            <person name="Tritt A."/>
            <person name="Yoshinaga Y."/>
            <person name="Zwiers L.-H."/>
            <person name="Turgeon B."/>
            <person name="Goodwin S."/>
            <person name="Spatafora J."/>
            <person name="Crous P."/>
            <person name="Grigoriev I."/>
        </authorList>
    </citation>
    <scope>NUCLEOTIDE SEQUENCE</scope>
    <source>
        <strain evidence="4">CBS 183.55</strain>
    </source>
</reference>
<gene>
    <name evidence="4" type="ORF">M421DRAFT_9606</name>
</gene>
<feature type="transmembrane region" description="Helical" evidence="3">
    <location>
        <begin position="86"/>
        <end position="106"/>
    </location>
</feature>
<name>A0A6A5RCP1_9PLEO</name>
<evidence type="ECO:0000256" key="3">
    <source>
        <dbReference type="SAM" id="Phobius"/>
    </source>
</evidence>
<evidence type="ECO:0000256" key="1">
    <source>
        <dbReference type="ARBA" id="ARBA00004141"/>
    </source>
</evidence>
<dbReference type="Proteomes" id="UP000800082">
    <property type="component" value="Unassembled WGS sequence"/>
</dbReference>
<sequence length="191" mass="21137">MIQHTNIAWSLRITGTIAFVATLAAIAVIRDRNNVIRPPQLAFDKQLLKRRDVLLLLAWAFTSMLGYVVLLFSLSDFALSIGFSRAQATDLIGFLNLGTAIGRPFIGIISDRWNRIDIAGVFTLACRLSCFPFWLPATSYGITVLFAIVCGARVEVFWMTIGPLCVEVAGIKELQSLITLVGYHHNSDDSF</sequence>
<organism evidence="4 5">
    <name type="scientific">Didymella exigua CBS 183.55</name>
    <dbReference type="NCBI Taxonomy" id="1150837"/>
    <lineage>
        <taxon>Eukaryota</taxon>
        <taxon>Fungi</taxon>
        <taxon>Dikarya</taxon>
        <taxon>Ascomycota</taxon>
        <taxon>Pezizomycotina</taxon>
        <taxon>Dothideomycetes</taxon>
        <taxon>Pleosporomycetidae</taxon>
        <taxon>Pleosporales</taxon>
        <taxon>Pleosporineae</taxon>
        <taxon>Didymellaceae</taxon>
        <taxon>Didymella</taxon>
    </lineage>
</organism>
<dbReference type="PANTHER" id="PTHR11360:SF315">
    <property type="entry name" value="TRANSPORTER MCH2-RELATED"/>
    <property type="match status" value="1"/>
</dbReference>
<feature type="transmembrane region" description="Helical" evidence="3">
    <location>
        <begin position="53"/>
        <end position="74"/>
    </location>
</feature>
<dbReference type="SUPFAM" id="SSF103473">
    <property type="entry name" value="MFS general substrate transporter"/>
    <property type="match status" value="1"/>
</dbReference>
<feature type="transmembrane region" description="Helical" evidence="3">
    <location>
        <begin position="141"/>
        <end position="166"/>
    </location>
</feature>
<evidence type="ECO:0000313" key="4">
    <source>
        <dbReference type="EMBL" id="KAF1923507.1"/>
    </source>
</evidence>
<protein>
    <submittedName>
        <fullName evidence="4">MFS general substrate transporter</fullName>
    </submittedName>
</protein>
<evidence type="ECO:0000313" key="5">
    <source>
        <dbReference type="Proteomes" id="UP000800082"/>
    </source>
</evidence>
<dbReference type="Pfam" id="PF07690">
    <property type="entry name" value="MFS_1"/>
    <property type="match status" value="1"/>
</dbReference>
<keyword evidence="3" id="KW-0472">Membrane</keyword>
<comment type="subcellular location">
    <subcellularLocation>
        <location evidence="1">Membrane</location>
        <topology evidence="1">Multi-pass membrane protein</topology>
    </subcellularLocation>
</comment>
<dbReference type="AlphaFoldDB" id="A0A6A5RCP1"/>
<keyword evidence="5" id="KW-1185">Reference proteome</keyword>
<dbReference type="EMBL" id="ML979004">
    <property type="protein sequence ID" value="KAF1923507.1"/>
    <property type="molecule type" value="Genomic_DNA"/>
</dbReference>
<keyword evidence="3" id="KW-0812">Transmembrane</keyword>
<dbReference type="InterPro" id="IPR011701">
    <property type="entry name" value="MFS"/>
</dbReference>
<feature type="transmembrane region" description="Helical" evidence="3">
    <location>
        <begin position="6"/>
        <end position="29"/>
    </location>
</feature>
<dbReference type="GO" id="GO:0022857">
    <property type="term" value="F:transmembrane transporter activity"/>
    <property type="evidence" value="ECO:0007669"/>
    <property type="project" value="InterPro"/>
</dbReference>
<dbReference type="Gene3D" id="1.20.1250.20">
    <property type="entry name" value="MFS general substrate transporter like domains"/>
    <property type="match status" value="1"/>
</dbReference>
<dbReference type="InterPro" id="IPR036259">
    <property type="entry name" value="MFS_trans_sf"/>
</dbReference>